<proteinExistence type="predicted"/>
<name>D1P3K2_9GAMM</name>
<keyword evidence="2" id="KW-1185">Reference proteome</keyword>
<dbReference type="Proteomes" id="UP000005512">
    <property type="component" value="Unassembled WGS sequence"/>
</dbReference>
<evidence type="ECO:0000313" key="2">
    <source>
        <dbReference type="Proteomes" id="UP000005512"/>
    </source>
</evidence>
<dbReference type="HOGENOM" id="CLU_3156696_0_0_6"/>
<accession>D1P3K2</accession>
<comment type="caution">
    <text evidence="1">The sequence shown here is derived from an EMBL/GenBank/DDBJ whole genome shotgun (WGS) entry which is preliminary data.</text>
</comment>
<evidence type="ECO:0000313" key="1">
    <source>
        <dbReference type="EMBL" id="EFB72118.1"/>
    </source>
</evidence>
<reference evidence="1" key="1">
    <citation type="submission" date="2009-12" db="EMBL/GenBank/DDBJ databases">
        <authorList>
            <person name="Weinstock G."/>
            <person name="Sodergren E."/>
            <person name="Clifton S."/>
            <person name="Fulton L."/>
            <person name="Fulton B."/>
            <person name="Courtney L."/>
            <person name="Fronick C."/>
            <person name="Harrison M."/>
            <person name="Strong C."/>
            <person name="Farmer C."/>
            <person name="Delahaunty K."/>
            <person name="Markovic C."/>
            <person name="Hall O."/>
            <person name="Minx P."/>
            <person name="Tomlinson C."/>
            <person name="Mitreva M."/>
            <person name="Nelson J."/>
            <person name="Hou S."/>
            <person name="Wollam A."/>
            <person name="Pepin K.H."/>
            <person name="Johnson M."/>
            <person name="Bhonagiri V."/>
            <person name="Nash W.E."/>
            <person name="Warren W."/>
            <person name="Chinwalla A."/>
            <person name="Mardis E.R."/>
            <person name="Wilson R.K."/>
        </authorList>
    </citation>
    <scope>NUCLEOTIDE SEQUENCE [LARGE SCALE GENOMIC DNA]</scope>
    <source>
        <strain evidence="1">DSM 4541</strain>
    </source>
</reference>
<organism evidence="1 2">
    <name type="scientific">Providencia rustigianii DSM 4541</name>
    <dbReference type="NCBI Taxonomy" id="500637"/>
    <lineage>
        <taxon>Bacteria</taxon>
        <taxon>Pseudomonadati</taxon>
        <taxon>Pseudomonadota</taxon>
        <taxon>Gammaproteobacteria</taxon>
        <taxon>Enterobacterales</taxon>
        <taxon>Morganellaceae</taxon>
        <taxon>Providencia</taxon>
    </lineage>
</organism>
<dbReference type="AlphaFoldDB" id="D1P3K2"/>
<protein>
    <submittedName>
        <fullName evidence="1">Uncharacterized protein</fullName>
    </submittedName>
</protein>
<sequence>MGVVVTGVITVSTNDDIFIGYCLSKGIPLKGLSKKLFVLLEIIAGCHF</sequence>
<dbReference type="EMBL" id="ABXV02000027">
    <property type="protein sequence ID" value="EFB72118.1"/>
    <property type="molecule type" value="Genomic_DNA"/>
</dbReference>
<gene>
    <name evidence="1" type="ORF">PROVRUST_06873</name>
</gene>